<proteinExistence type="predicted"/>
<feature type="compositionally biased region" description="Acidic residues" evidence="1">
    <location>
        <begin position="272"/>
        <end position="287"/>
    </location>
</feature>
<feature type="compositionally biased region" description="Low complexity" evidence="1">
    <location>
        <begin position="548"/>
        <end position="575"/>
    </location>
</feature>
<organism evidence="4 5">
    <name type="scientific">Arthrobacter alpinus</name>
    <dbReference type="NCBI Taxonomy" id="656366"/>
    <lineage>
        <taxon>Bacteria</taxon>
        <taxon>Bacillati</taxon>
        <taxon>Actinomycetota</taxon>
        <taxon>Actinomycetes</taxon>
        <taxon>Micrococcales</taxon>
        <taxon>Micrococcaceae</taxon>
        <taxon>Arthrobacter</taxon>
    </lineage>
</organism>
<keyword evidence="2" id="KW-0812">Transmembrane</keyword>
<dbReference type="OrthoDB" id="9801841at2"/>
<evidence type="ECO:0000256" key="1">
    <source>
        <dbReference type="SAM" id="MobiDB-lite"/>
    </source>
</evidence>
<dbReference type="SMART" id="SM00332">
    <property type="entry name" value="PP2Cc"/>
    <property type="match status" value="1"/>
</dbReference>
<dbReference type="CDD" id="cd00143">
    <property type="entry name" value="PP2Cc"/>
    <property type="match status" value="1"/>
</dbReference>
<dbReference type="Gene3D" id="3.60.40.10">
    <property type="entry name" value="PPM-type phosphatase domain"/>
    <property type="match status" value="1"/>
</dbReference>
<evidence type="ECO:0000259" key="3">
    <source>
        <dbReference type="PROSITE" id="PS51746"/>
    </source>
</evidence>
<evidence type="ECO:0000313" key="4">
    <source>
        <dbReference type="EMBL" id="ALO65551.1"/>
    </source>
</evidence>
<dbReference type="SMART" id="SM00331">
    <property type="entry name" value="PP2C_SIG"/>
    <property type="match status" value="1"/>
</dbReference>
<dbReference type="InterPro" id="IPR036457">
    <property type="entry name" value="PPM-type-like_dom_sf"/>
</dbReference>
<sequence length="582" mass="61127">MAEYPLVLRYAARSHVGLVRAKNDDSAYAGEHLAVVADGMGGHAGGDVASASTVLDLVHLDHNHHNDDAGTHLADEIQTANSLLSELVHVNPKLAGMGTTVTALLLSGDRLAYAHIGDSRAYRLKDGTFEQMSTDHTFVQRMIDEGRMTEAEAEVHPHKNVLMRVLGDVDASPELDLKYFDAEPGERWLLCSDGLNFVRPTMVEEVIRHTKSLATAADTLIDLTLAAGSPDNVTVIVFDIVEANPDQTQTAALEAVEVAVPVSNATGTPTFEDPEDQEDQEEYDGDQEPLAVTEGSTTVGDGDEQTGSAELLDSSKSDEEEPESAALDAHIRAAAIRRELSERKHELVGSALTANEEGRIPLLTKPHTAHRAATVLTHKPATEPALVEDTEVSLPRIRQRPLVLAIVGFLAALAIVAGSWAAYAWTQTQYFVGVNNGNVAIFQGVSQSLGPISLSHLYQETEVKVNSLPDYSQQLVASTVPASTLSNAEQIISDLQLGTGTSLPPCALLETPPATAPTSTATATSGSSTPASAGPTAKTVKPSAQAKATPSATPGAGSTTSPSSTATATSQAQPTCIPGGGK</sequence>
<dbReference type="AlphaFoldDB" id="A0A0S2LVV5"/>
<feature type="domain" description="PPM-type phosphatase" evidence="3">
    <location>
        <begin position="9"/>
        <end position="240"/>
    </location>
</feature>
<feature type="compositionally biased region" description="Low complexity" evidence="1">
    <location>
        <begin position="511"/>
        <end position="537"/>
    </location>
</feature>
<dbReference type="EMBL" id="CP013200">
    <property type="protein sequence ID" value="ALO65551.1"/>
    <property type="molecule type" value="Genomic_DNA"/>
</dbReference>
<accession>A0A0S2LVV5</accession>
<reference evidence="5" key="1">
    <citation type="submission" date="2015-11" db="EMBL/GenBank/DDBJ databases">
        <authorList>
            <person name="Kumar R."/>
            <person name="Singh D."/>
            <person name="Swarnkar M.K."/>
            <person name="Singh A.K."/>
            <person name="Kumar S."/>
        </authorList>
    </citation>
    <scope>NUCLEOTIDE SEQUENCE [LARGE SCALE GENOMIC DNA]</scope>
    <source>
        <strain evidence="5">ERGS4:06</strain>
    </source>
</reference>
<dbReference type="SUPFAM" id="SSF81606">
    <property type="entry name" value="PP2C-like"/>
    <property type="match status" value="1"/>
</dbReference>
<evidence type="ECO:0000256" key="2">
    <source>
        <dbReference type="SAM" id="Phobius"/>
    </source>
</evidence>
<name>A0A0S2LVV5_9MICC</name>
<dbReference type="PROSITE" id="PS51746">
    <property type="entry name" value="PPM_2"/>
    <property type="match status" value="1"/>
</dbReference>
<reference evidence="4 5" key="2">
    <citation type="journal article" date="2016" name="J. Biotechnol.">
        <title>Complete genome sequence of Arthrobacter alpinus ERGS4:06, a yellow pigmented bacterium tolerant to cold and radiations isolated from Sikkim Himalaya.</title>
        <authorList>
            <person name="Kumar R."/>
            <person name="Singh D."/>
            <person name="Swarnkar M.K."/>
            <person name="Singh A.K."/>
            <person name="Kumar S."/>
        </authorList>
    </citation>
    <scope>NUCLEOTIDE SEQUENCE [LARGE SCALE GENOMIC DNA]</scope>
    <source>
        <strain evidence="4 5">ERGS4:06</strain>
    </source>
</reference>
<feature type="region of interest" description="Disordered" evidence="1">
    <location>
        <begin position="263"/>
        <end position="324"/>
    </location>
</feature>
<protein>
    <recommendedName>
        <fullName evidence="3">PPM-type phosphatase domain-containing protein</fullName>
    </recommendedName>
</protein>
<gene>
    <name evidence="4" type="ORF">AS189_02415</name>
</gene>
<feature type="transmembrane region" description="Helical" evidence="2">
    <location>
        <begin position="402"/>
        <end position="425"/>
    </location>
</feature>
<keyword evidence="2" id="KW-0472">Membrane</keyword>
<dbReference type="RefSeq" id="WP_062286080.1">
    <property type="nucleotide sequence ID" value="NZ_CP013200.1"/>
</dbReference>
<feature type="region of interest" description="Disordered" evidence="1">
    <location>
        <begin position="503"/>
        <end position="582"/>
    </location>
</feature>
<dbReference type="Proteomes" id="UP000059574">
    <property type="component" value="Chromosome"/>
</dbReference>
<keyword evidence="2" id="KW-1133">Transmembrane helix</keyword>
<dbReference type="Pfam" id="PF13672">
    <property type="entry name" value="PP2C_2"/>
    <property type="match status" value="1"/>
</dbReference>
<evidence type="ECO:0000313" key="5">
    <source>
        <dbReference type="Proteomes" id="UP000059574"/>
    </source>
</evidence>
<dbReference type="InterPro" id="IPR001932">
    <property type="entry name" value="PPM-type_phosphatase-like_dom"/>
</dbReference>